<keyword evidence="3" id="KW-1185">Reference proteome</keyword>
<feature type="compositionally biased region" description="Basic and acidic residues" evidence="1">
    <location>
        <begin position="95"/>
        <end position="107"/>
    </location>
</feature>
<dbReference type="EMBL" id="JANPWB010000012">
    <property type="protein sequence ID" value="KAJ1116343.1"/>
    <property type="molecule type" value="Genomic_DNA"/>
</dbReference>
<evidence type="ECO:0000313" key="2">
    <source>
        <dbReference type="EMBL" id="KAJ1116343.1"/>
    </source>
</evidence>
<organism evidence="2 3">
    <name type="scientific">Pleurodeles waltl</name>
    <name type="common">Iberian ribbed newt</name>
    <dbReference type="NCBI Taxonomy" id="8319"/>
    <lineage>
        <taxon>Eukaryota</taxon>
        <taxon>Metazoa</taxon>
        <taxon>Chordata</taxon>
        <taxon>Craniata</taxon>
        <taxon>Vertebrata</taxon>
        <taxon>Euteleostomi</taxon>
        <taxon>Amphibia</taxon>
        <taxon>Batrachia</taxon>
        <taxon>Caudata</taxon>
        <taxon>Salamandroidea</taxon>
        <taxon>Salamandridae</taxon>
        <taxon>Pleurodelinae</taxon>
        <taxon>Pleurodeles</taxon>
    </lineage>
</organism>
<protein>
    <submittedName>
        <fullName evidence="2">Uncharacterized protein</fullName>
    </submittedName>
</protein>
<accession>A0AAV7NPN4</accession>
<proteinExistence type="predicted"/>
<evidence type="ECO:0000313" key="3">
    <source>
        <dbReference type="Proteomes" id="UP001066276"/>
    </source>
</evidence>
<gene>
    <name evidence="2" type="ORF">NDU88_004558</name>
</gene>
<reference evidence="2" key="1">
    <citation type="journal article" date="2022" name="bioRxiv">
        <title>Sequencing and chromosome-scale assembly of the giantPleurodeles waltlgenome.</title>
        <authorList>
            <person name="Brown T."/>
            <person name="Elewa A."/>
            <person name="Iarovenko S."/>
            <person name="Subramanian E."/>
            <person name="Araus A.J."/>
            <person name="Petzold A."/>
            <person name="Susuki M."/>
            <person name="Suzuki K.-i.T."/>
            <person name="Hayashi T."/>
            <person name="Toyoda A."/>
            <person name="Oliveira C."/>
            <person name="Osipova E."/>
            <person name="Leigh N.D."/>
            <person name="Simon A."/>
            <person name="Yun M.H."/>
        </authorList>
    </citation>
    <scope>NUCLEOTIDE SEQUENCE</scope>
    <source>
        <strain evidence="2">20211129_DDA</strain>
        <tissue evidence="2">Liver</tissue>
    </source>
</reference>
<comment type="caution">
    <text evidence="2">The sequence shown here is derived from an EMBL/GenBank/DDBJ whole genome shotgun (WGS) entry which is preliminary data.</text>
</comment>
<name>A0AAV7NPN4_PLEWA</name>
<feature type="compositionally biased region" description="Basic and acidic residues" evidence="1">
    <location>
        <begin position="11"/>
        <end position="26"/>
    </location>
</feature>
<feature type="region of interest" description="Disordered" evidence="1">
    <location>
        <begin position="79"/>
        <end position="108"/>
    </location>
</feature>
<feature type="region of interest" description="Disordered" evidence="1">
    <location>
        <begin position="1"/>
        <end position="28"/>
    </location>
</feature>
<evidence type="ECO:0000256" key="1">
    <source>
        <dbReference type="SAM" id="MobiDB-lite"/>
    </source>
</evidence>
<sequence>MPKCTLVRNRARGEEPQTPRFRDEQGHSNSEALVHSLYPQVASPTPNVRFVVVSAGDNALQESLGHWCKYSVAGSSKRLTARRRNNASTSIGPSPEKESKGLHGGKENEEEGYNITVNVKLSHFTKQVQPPTVGRIGVQKAKTDMQEGQNITNTCLKLALDAADAASRHVFTSITLQTRMAKGFELQTRGASVDRQPACTTIRTSRQQVLATNQQGQ</sequence>
<dbReference type="AlphaFoldDB" id="A0AAV7NPN4"/>
<dbReference type="Proteomes" id="UP001066276">
    <property type="component" value="Chromosome 8"/>
</dbReference>